<evidence type="ECO:0000256" key="3">
    <source>
        <dbReference type="ARBA" id="ARBA00022475"/>
    </source>
</evidence>
<evidence type="ECO:0000256" key="5">
    <source>
        <dbReference type="ARBA" id="ARBA00022989"/>
    </source>
</evidence>
<dbReference type="GO" id="GO:0055085">
    <property type="term" value="P:transmembrane transport"/>
    <property type="evidence" value="ECO:0007669"/>
    <property type="project" value="InterPro"/>
</dbReference>
<protein>
    <submittedName>
        <fullName evidence="9">Multiple sugar transport system permease protein</fullName>
    </submittedName>
</protein>
<organism evidence="9 10">
    <name type="scientific">Paenibacillus algorifonticola</name>
    <dbReference type="NCBI Taxonomy" id="684063"/>
    <lineage>
        <taxon>Bacteria</taxon>
        <taxon>Bacillati</taxon>
        <taxon>Bacillota</taxon>
        <taxon>Bacilli</taxon>
        <taxon>Bacillales</taxon>
        <taxon>Paenibacillaceae</taxon>
        <taxon>Paenibacillus</taxon>
    </lineage>
</organism>
<evidence type="ECO:0000256" key="7">
    <source>
        <dbReference type="RuleBase" id="RU363032"/>
    </source>
</evidence>
<dbReference type="GO" id="GO:0005886">
    <property type="term" value="C:plasma membrane"/>
    <property type="evidence" value="ECO:0007669"/>
    <property type="project" value="UniProtKB-SubCell"/>
</dbReference>
<feature type="domain" description="ABC transmembrane type-1" evidence="8">
    <location>
        <begin position="89"/>
        <end position="300"/>
    </location>
</feature>
<sequence>MKPLASVHERELKAERGVRQKRKFGELGFGLLFASPVLLGYVIFVIVPIAATFYLGFTSYSVGTVPKWIGFDNYASLFSGADPFFYPAVKATVYYVGLSVPLGIILSFFLAILLNQQVAGKSFFRGVFYLPVIIPLAASSMVWMWLLQPDFGIVNYALEALHLPTSRWLGDTTSVVPTLILFSFWTLGNTIVIFLAGLQGIPAHLYEAIELDGGNRLHKLIYITIPMSSSIIFFNTVIAFINGFQTFVQPAVMTQGGPNNASLLYVLYLFNEGFKSSRMGSASAISVLLFLVIMLFTAAIFYFSKSLVYYEGKEERR</sequence>
<dbReference type="Gene3D" id="1.10.3720.10">
    <property type="entry name" value="MetI-like"/>
    <property type="match status" value="1"/>
</dbReference>
<evidence type="ECO:0000256" key="4">
    <source>
        <dbReference type="ARBA" id="ARBA00022692"/>
    </source>
</evidence>
<keyword evidence="5 7" id="KW-1133">Transmembrane helix</keyword>
<evidence type="ECO:0000256" key="6">
    <source>
        <dbReference type="ARBA" id="ARBA00023136"/>
    </source>
</evidence>
<keyword evidence="10" id="KW-1185">Reference proteome</keyword>
<evidence type="ECO:0000313" key="10">
    <source>
        <dbReference type="Proteomes" id="UP000183410"/>
    </source>
</evidence>
<evidence type="ECO:0000256" key="1">
    <source>
        <dbReference type="ARBA" id="ARBA00004651"/>
    </source>
</evidence>
<dbReference type="PANTHER" id="PTHR30193:SF1">
    <property type="entry name" value="ABC TRANSPORTER PERMEASE PROTEIN YESP-RELATED"/>
    <property type="match status" value="1"/>
</dbReference>
<dbReference type="RefSeq" id="WP_046231091.1">
    <property type="nucleotide sequence ID" value="NZ_FONN01000001.1"/>
</dbReference>
<feature type="transmembrane region" description="Helical" evidence="7">
    <location>
        <begin position="175"/>
        <end position="199"/>
    </location>
</feature>
<feature type="transmembrane region" description="Helical" evidence="7">
    <location>
        <begin position="126"/>
        <end position="146"/>
    </location>
</feature>
<dbReference type="Pfam" id="PF00528">
    <property type="entry name" value="BPD_transp_1"/>
    <property type="match status" value="1"/>
</dbReference>
<dbReference type="InterPro" id="IPR000515">
    <property type="entry name" value="MetI-like"/>
</dbReference>
<dbReference type="InterPro" id="IPR035906">
    <property type="entry name" value="MetI-like_sf"/>
</dbReference>
<feature type="transmembrane region" description="Helical" evidence="7">
    <location>
        <begin position="220"/>
        <end position="241"/>
    </location>
</feature>
<evidence type="ECO:0000256" key="2">
    <source>
        <dbReference type="ARBA" id="ARBA00022448"/>
    </source>
</evidence>
<name>A0A1I1Z8B8_9BACL</name>
<feature type="transmembrane region" description="Helical" evidence="7">
    <location>
        <begin position="93"/>
        <end position="114"/>
    </location>
</feature>
<keyword evidence="2 7" id="KW-0813">Transport</keyword>
<dbReference type="OrthoDB" id="9788108at2"/>
<dbReference type="PROSITE" id="PS50928">
    <property type="entry name" value="ABC_TM1"/>
    <property type="match status" value="1"/>
</dbReference>
<dbReference type="PANTHER" id="PTHR30193">
    <property type="entry name" value="ABC TRANSPORTER PERMEASE PROTEIN"/>
    <property type="match status" value="1"/>
</dbReference>
<comment type="subcellular location">
    <subcellularLocation>
        <location evidence="1 7">Cell membrane</location>
        <topology evidence="1 7">Multi-pass membrane protein</topology>
    </subcellularLocation>
</comment>
<keyword evidence="4 7" id="KW-0812">Transmembrane</keyword>
<dbReference type="AlphaFoldDB" id="A0A1I1Z8B8"/>
<keyword evidence="9" id="KW-0762">Sugar transport</keyword>
<evidence type="ECO:0000313" key="9">
    <source>
        <dbReference type="EMBL" id="SFE27792.1"/>
    </source>
</evidence>
<gene>
    <name evidence="9" type="ORF">SAMN04487969_1011034</name>
</gene>
<evidence type="ECO:0000259" key="8">
    <source>
        <dbReference type="PROSITE" id="PS50928"/>
    </source>
</evidence>
<dbReference type="InterPro" id="IPR051393">
    <property type="entry name" value="ABC_transporter_permease"/>
</dbReference>
<dbReference type="SUPFAM" id="SSF161098">
    <property type="entry name" value="MetI-like"/>
    <property type="match status" value="1"/>
</dbReference>
<comment type="similarity">
    <text evidence="7">Belongs to the binding-protein-dependent transport system permease family.</text>
</comment>
<accession>A0A1I1Z8B8</accession>
<proteinExistence type="inferred from homology"/>
<dbReference type="EMBL" id="FONN01000001">
    <property type="protein sequence ID" value="SFE27792.1"/>
    <property type="molecule type" value="Genomic_DNA"/>
</dbReference>
<dbReference type="Proteomes" id="UP000183410">
    <property type="component" value="Unassembled WGS sequence"/>
</dbReference>
<feature type="transmembrane region" description="Helical" evidence="7">
    <location>
        <begin position="247"/>
        <end position="270"/>
    </location>
</feature>
<feature type="transmembrane region" description="Helical" evidence="7">
    <location>
        <begin position="29"/>
        <end position="57"/>
    </location>
</feature>
<reference evidence="10" key="1">
    <citation type="submission" date="2016-10" db="EMBL/GenBank/DDBJ databases">
        <authorList>
            <person name="Varghese N."/>
            <person name="Submissions S."/>
        </authorList>
    </citation>
    <scope>NUCLEOTIDE SEQUENCE [LARGE SCALE GENOMIC DNA]</scope>
    <source>
        <strain evidence="10">CGMCC 1.10223</strain>
    </source>
</reference>
<keyword evidence="6 7" id="KW-0472">Membrane</keyword>
<feature type="transmembrane region" description="Helical" evidence="7">
    <location>
        <begin position="282"/>
        <end position="303"/>
    </location>
</feature>
<dbReference type="CDD" id="cd06261">
    <property type="entry name" value="TM_PBP2"/>
    <property type="match status" value="1"/>
</dbReference>
<keyword evidence="3" id="KW-1003">Cell membrane</keyword>